<dbReference type="RefSeq" id="WP_113532720.1">
    <property type="nucleotide sequence ID" value="NZ_UGUA01000001.1"/>
</dbReference>
<dbReference type="Proteomes" id="UP000255129">
    <property type="component" value="Unassembled WGS sequence"/>
</dbReference>
<sequence length="246" mass="27612">MNHDIYCMGKKGHKPFVVAYGKKYLFIATTDSELTDGYDGYIFPYLCTYIVADSHLKPIAIIMTGKRIMPELMDADWNGKNQLPTIKPQFTRESILNVPHGVSMNDLTLTLLKACRQAHLQWSDNYAEQQPYVDPMRRTVTLFNETYVVSKDISATKKGHGVIYHDPEEGFIFINEQEQAVFSLVDVAGITSFSSVASVAGRVTSMLVIDDSDLGKLGGEILRHQHRLAIAERLHDVLTLQFGIQG</sequence>
<accession>A0A379FYM1</accession>
<reference evidence="1 2" key="1">
    <citation type="submission" date="2018-06" db="EMBL/GenBank/DDBJ databases">
        <authorList>
            <consortium name="Pathogen Informatics"/>
            <person name="Doyle S."/>
        </authorList>
    </citation>
    <scope>NUCLEOTIDE SEQUENCE [LARGE SCALE GENOMIC DNA]</scope>
    <source>
        <strain evidence="1 2">NCTC12026</strain>
    </source>
</reference>
<proteinExistence type="predicted"/>
<name>A0A379FYM1_9GAMM</name>
<dbReference type="GeneID" id="89492285"/>
<evidence type="ECO:0000313" key="1">
    <source>
        <dbReference type="EMBL" id="SUC33860.1"/>
    </source>
</evidence>
<protein>
    <submittedName>
        <fullName evidence="1">Uncharacterized protein</fullName>
    </submittedName>
</protein>
<evidence type="ECO:0000313" key="2">
    <source>
        <dbReference type="Proteomes" id="UP000255129"/>
    </source>
</evidence>
<gene>
    <name evidence="1" type="ORF">NCTC12026_00181</name>
</gene>
<dbReference type="AlphaFoldDB" id="A0A379FYM1"/>
<organism evidence="1 2">
    <name type="scientific">Providencia rustigianii</name>
    <dbReference type="NCBI Taxonomy" id="158850"/>
    <lineage>
        <taxon>Bacteria</taxon>
        <taxon>Pseudomonadati</taxon>
        <taxon>Pseudomonadota</taxon>
        <taxon>Gammaproteobacteria</taxon>
        <taxon>Enterobacterales</taxon>
        <taxon>Morganellaceae</taxon>
        <taxon>Providencia</taxon>
    </lineage>
</organism>
<dbReference type="EMBL" id="UGUA01000001">
    <property type="protein sequence ID" value="SUC33860.1"/>
    <property type="molecule type" value="Genomic_DNA"/>
</dbReference>
<dbReference type="OrthoDB" id="9993100at2"/>